<protein>
    <submittedName>
        <fullName evidence="2">Uncharacterized protein</fullName>
    </submittedName>
</protein>
<evidence type="ECO:0000313" key="2">
    <source>
        <dbReference type="EMBL" id="GAV27354.1"/>
    </source>
</evidence>
<feature type="compositionally biased region" description="Acidic residues" evidence="1">
    <location>
        <begin position="53"/>
        <end position="64"/>
    </location>
</feature>
<reference evidence="2 3" key="1">
    <citation type="submission" date="2016-08" db="EMBL/GenBank/DDBJ databases">
        <title>Whole genome shotgun sequence of Pichia membranifaciens KS47-1.</title>
        <authorList>
            <person name="Konishi M."/>
            <person name="Ishida M."/>
            <person name="Arakawa T."/>
            <person name="Kato Y."/>
            <person name="Horiuchi J."/>
        </authorList>
    </citation>
    <scope>NUCLEOTIDE SEQUENCE [LARGE SCALE GENOMIC DNA]</scope>
    <source>
        <strain evidence="2 3">KS47-1</strain>
    </source>
</reference>
<name>A0A1Q2YCT3_9ASCO</name>
<sequence>MIGLVGGANSNANTDDKGINKVGHNDDQIYRLEVPDDLASLMSSSSSSSLSSDENEDGEDDNAYDGEQPINTHTKADEVSPEGVKAATAKPAVESNGLRKNSLNTLIFPSAATTPSTTNSVASLANSRLSRPHSNNPVLNDLQVNPPVDSSQLNSRIPSTTNIVAAQMKSNTSPTFLQSPGISTYSPV</sequence>
<feature type="compositionally biased region" description="Basic and acidic residues" evidence="1">
    <location>
        <begin position="14"/>
        <end position="34"/>
    </location>
</feature>
<accession>A0A1Q2YCT3</accession>
<dbReference type="EMBL" id="BDGI01000032">
    <property type="protein sequence ID" value="GAV27354.1"/>
    <property type="molecule type" value="Genomic_DNA"/>
</dbReference>
<feature type="compositionally biased region" description="Low complexity" evidence="1">
    <location>
        <begin position="37"/>
        <end position="52"/>
    </location>
</feature>
<feature type="region of interest" description="Disordered" evidence="1">
    <location>
        <begin position="1"/>
        <end position="155"/>
    </location>
</feature>
<feature type="compositionally biased region" description="Polar residues" evidence="1">
    <location>
        <begin position="98"/>
        <end position="107"/>
    </location>
</feature>
<feature type="compositionally biased region" description="Low complexity" evidence="1">
    <location>
        <begin position="109"/>
        <end position="118"/>
    </location>
</feature>
<proteinExistence type="predicted"/>
<feature type="compositionally biased region" description="Polar residues" evidence="1">
    <location>
        <begin position="119"/>
        <end position="138"/>
    </location>
</feature>
<comment type="caution">
    <text evidence="2">The sequence shown here is derived from an EMBL/GenBank/DDBJ whole genome shotgun (WGS) entry which is preliminary data.</text>
</comment>
<keyword evidence="3" id="KW-1185">Reference proteome</keyword>
<gene>
    <name evidence="2" type="ORF">PMKS-000819</name>
</gene>
<evidence type="ECO:0000313" key="3">
    <source>
        <dbReference type="Proteomes" id="UP000186136"/>
    </source>
</evidence>
<dbReference type="Proteomes" id="UP000186136">
    <property type="component" value="Unassembled WGS sequence"/>
</dbReference>
<dbReference type="AlphaFoldDB" id="A0A1Q2YCT3"/>
<evidence type="ECO:0000256" key="1">
    <source>
        <dbReference type="SAM" id="MobiDB-lite"/>
    </source>
</evidence>
<organism evidence="2 3">
    <name type="scientific">Pichia membranifaciens</name>
    <dbReference type="NCBI Taxonomy" id="4926"/>
    <lineage>
        <taxon>Eukaryota</taxon>
        <taxon>Fungi</taxon>
        <taxon>Dikarya</taxon>
        <taxon>Ascomycota</taxon>
        <taxon>Saccharomycotina</taxon>
        <taxon>Pichiomycetes</taxon>
        <taxon>Pichiales</taxon>
        <taxon>Pichiaceae</taxon>
        <taxon>Pichia</taxon>
    </lineage>
</organism>